<feature type="transmembrane region" description="Helical" evidence="2">
    <location>
        <begin position="51"/>
        <end position="72"/>
    </location>
</feature>
<name>A0A016WSK0_9BILA</name>
<gene>
    <name evidence="3" type="primary">Acey_s0524.g2920</name>
    <name evidence="3" type="ORF">Y032_0524g2920</name>
</gene>
<keyword evidence="2" id="KW-0812">Transmembrane</keyword>
<evidence type="ECO:0000256" key="2">
    <source>
        <dbReference type="SAM" id="Phobius"/>
    </source>
</evidence>
<organism evidence="3 4">
    <name type="scientific">Ancylostoma ceylanicum</name>
    <dbReference type="NCBI Taxonomy" id="53326"/>
    <lineage>
        <taxon>Eukaryota</taxon>
        <taxon>Metazoa</taxon>
        <taxon>Ecdysozoa</taxon>
        <taxon>Nematoda</taxon>
        <taxon>Chromadorea</taxon>
        <taxon>Rhabditida</taxon>
        <taxon>Rhabditina</taxon>
        <taxon>Rhabditomorpha</taxon>
        <taxon>Strongyloidea</taxon>
        <taxon>Ancylostomatidae</taxon>
        <taxon>Ancylostomatinae</taxon>
        <taxon>Ancylostoma</taxon>
    </lineage>
</organism>
<protein>
    <submittedName>
        <fullName evidence="3">Uncharacterized protein</fullName>
    </submittedName>
</protein>
<evidence type="ECO:0000256" key="1">
    <source>
        <dbReference type="SAM" id="MobiDB-lite"/>
    </source>
</evidence>
<dbReference type="Proteomes" id="UP000024635">
    <property type="component" value="Unassembled WGS sequence"/>
</dbReference>
<evidence type="ECO:0000313" key="4">
    <source>
        <dbReference type="Proteomes" id="UP000024635"/>
    </source>
</evidence>
<dbReference type="EMBL" id="JARK01000124">
    <property type="protein sequence ID" value="EYC42615.1"/>
    <property type="molecule type" value="Genomic_DNA"/>
</dbReference>
<reference evidence="4" key="1">
    <citation type="journal article" date="2015" name="Nat. Genet.">
        <title>The genome and transcriptome of the zoonotic hookworm Ancylostoma ceylanicum identify infection-specific gene families.</title>
        <authorList>
            <person name="Schwarz E.M."/>
            <person name="Hu Y."/>
            <person name="Antoshechkin I."/>
            <person name="Miller M.M."/>
            <person name="Sternberg P.W."/>
            <person name="Aroian R.V."/>
        </authorList>
    </citation>
    <scope>NUCLEOTIDE SEQUENCE</scope>
    <source>
        <strain evidence="4">HY135</strain>
    </source>
</reference>
<feature type="region of interest" description="Disordered" evidence="1">
    <location>
        <begin position="1"/>
        <end position="41"/>
    </location>
</feature>
<comment type="caution">
    <text evidence="3">The sequence shown here is derived from an EMBL/GenBank/DDBJ whole genome shotgun (WGS) entry which is preliminary data.</text>
</comment>
<keyword evidence="2" id="KW-0472">Membrane</keyword>
<evidence type="ECO:0000313" key="3">
    <source>
        <dbReference type="EMBL" id="EYC42615.1"/>
    </source>
</evidence>
<proteinExistence type="predicted"/>
<sequence length="83" mass="8244">MAAATPSAPSETNPENAPGTPATEGEGTPDVGGAAKPPAGQSNTAVSVFRAMCFIIIVLTIATTSIVVLHLAGTLNFIPQLVA</sequence>
<accession>A0A016WSK0</accession>
<dbReference type="AlphaFoldDB" id="A0A016WSK0"/>
<keyword evidence="2" id="KW-1133">Transmembrane helix</keyword>
<keyword evidence="4" id="KW-1185">Reference proteome</keyword>